<keyword evidence="3 10" id="KW-0812">Transmembrane</keyword>
<dbReference type="PANTHER" id="PTHR10258">
    <property type="entry name" value="CALCIUM-ACTIVATED POTASSIUM CHANNEL SUBUNIT BETA"/>
    <property type="match status" value="1"/>
</dbReference>
<feature type="transmembrane region" description="Helical" evidence="10">
    <location>
        <begin position="166"/>
        <end position="187"/>
    </location>
</feature>
<keyword evidence="11" id="KW-1185">Reference proteome</keyword>
<evidence type="ECO:0000256" key="6">
    <source>
        <dbReference type="ARBA" id="ARBA00023136"/>
    </source>
</evidence>
<dbReference type="InterPro" id="IPR003930">
    <property type="entry name" value="K_chnl_Ca-activ_BK_bsu"/>
</dbReference>
<dbReference type="CTD" id="3779"/>
<evidence type="ECO:0000256" key="2">
    <source>
        <dbReference type="ARBA" id="ARBA00022448"/>
    </source>
</evidence>
<evidence type="ECO:0000256" key="7">
    <source>
        <dbReference type="ARBA" id="ARBA00023180"/>
    </source>
</evidence>
<keyword evidence="4 10" id="KW-1133">Transmembrane helix</keyword>
<dbReference type="RefSeq" id="XP_054834172.1">
    <property type="nucleotide sequence ID" value="XM_054978197.1"/>
</dbReference>
<keyword evidence="5" id="KW-0406">Ion transport</keyword>
<feature type="transmembrane region" description="Helical" evidence="10">
    <location>
        <begin position="20"/>
        <end position="40"/>
    </location>
</feature>
<evidence type="ECO:0000256" key="4">
    <source>
        <dbReference type="ARBA" id="ARBA00022989"/>
    </source>
</evidence>
<gene>
    <name evidence="12" type="primary">KCNMB1</name>
</gene>
<evidence type="ECO:0000313" key="12">
    <source>
        <dbReference type="RefSeq" id="XP_054834172.1"/>
    </source>
</evidence>
<evidence type="ECO:0000256" key="3">
    <source>
        <dbReference type="ARBA" id="ARBA00022692"/>
    </source>
</evidence>
<keyword evidence="8 12" id="KW-0407">Ion channel</keyword>
<dbReference type="AlphaFoldDB" id="A0AA97J9M7"/>
<evidence type="ECO:0000256" key="9">
    <source>
        <dbReference type="ARBA" id="ARBA00038155"/>
    </source>
</evidence>
<comment type="similarity">
    <text evidence="9">Belongs to the KCNMB (TC 8.A.14.1) family. KCNMB1 subfamily.</text>
</comment>
<evidence type="ECO:0000256" key="10">
    <source>
        <dbReference type="SAM" id="Phobius"/>
    </source>
</evidence>
<dbReference type="KEGG" id="emc:129328887"/>
<accession>A0AA97J9M7</accession>
<sequence>MLGKKLVAGQKHGETRALFLGLGMVACSALMYYFIGVTIVPKYNRSIWTKESICKLMKASIKEKVYCLFNEDSGEENIFRYPCLEVQVNLTVIRQVVMLYYTEDTWTRNPKCSYIPSNLEDYTQVQKQVENITNWFRENKRFPCFYDPSREESSVILTRLYPPDGLVLTFLWPTLMMTGGIFIIILVKISQYLSVFTAPENVRGI</sequence>
<dbReference type="PRINTS" id="PR01450">
    <property type="entry name" value="BKCHANNELB"/>
</dbReference>
<dbReference type="PROSITE" id="PS51257">
    <property type="entry name" value="PROKAR_LIPOPROTEIN"/>
    <property type="match status" value="1"/>
</dbReference>
<keyword evidence="6 10" id="KW-0472">Membrane</keyword>
<keyword evidence="2" id="KW-0813">Transport</keyword>
<dbReference type="GO" id="GO:0005513">
    <property type="term" value="P:detection of calcium ion"/>
    <property type="evidence" value="ECO:0007669"/>
    <property type="project" value="TreeGrafter"/>
</dbReference>
<name>A0AA97J9M7_EUBMA</name>
<comment type="subcellular location">
    <subcellularLocation>
        <location evidence="1">Membrane</location>
        <topology evidence="1">Multi-pass membrane protein</topology>
    </subcellularLocation>
</comment>
<dbReference type="GeneID" id="129328887"/>
<dbReference type="Proteomes" id="UP001190640">
    <property type="component" value="Chromosome 4"/>
</dbReference>
<dbReference type="GO" id="GO:0008076">
    <property type="term" value="C:voltage-gated potassium channel complex"/>
    <property type="evidence" value="ECO:0007669"/>
    <property type="project" value="TreeGrafter"/>
</dbReference>
<reference evidence="12" key="1">
    <citation type="submission" date="2025-08" db="UniProtKB">
        <authorList>
            <consortium name="RefSeq"/>
        </authorList>
    </citation>
    <scope>IDENTIFICATION</scope>
    <source>
        <tissue evidence="12">Blood</tissue>
    </source>
</reference>
<dbReference type="GO" id="GO:0015269">
    <property type="term" value="F:calcium-activated potassium channel activity"/>
    <property type="evidence" value="ECO:0007669"/>
    <property type="project" value="InterPro"/>
</dbReference>
<evidence type="ECO:0000256" key="5">
    <source>
        <dbReference type="ARBA" id="ARBA00023065"/>
    </source>
</evidence>
<dbReference type="Pfam" id="PF03185">
    <property type="entry name" value="CaKB"/>
    <property type="match status" value="1"/>
</dbReference>
<proteinExistence type="inferred from homology"/>
<dbReference type="PANTHER" id="PTHR10258:SF1">
    <property type="entry name" value="CALCIUM-ACTIVATED POTASSIUM CHANNEL SUBUNIT BETA-1"/>
    <property type="match status" value="1"/>
</dbReference>
<keyword evidence="7" id="KW-0325">Glycoprotein</keyword>
<protein>
    <submittedName>
        <fullName evidence="12">Calcium-activated potassium channel subunit beta-1</fullName>
    </submittedName>
</protein>
<dbReference type="GO" id="GO:0015459">
    <property type="term" value="F:potassium channel regulator activity"/>
    <property type="evidence" value="ECO:0007669"/>
    <property type="project" value="TreeGrafter"/>
</dbReference>
<organism evidence="11 12">
    <name type="scientific">Eublepharis macularius</name>
    <name type="common">Leopard gecko</name>
    <name type="synonym">Cyrtodactylus macularius</name>
    <dbReference type="NCBI Taxonomy" id="481883"/>
    <lineage>
        <taxon>Eukaryota</taxon>
        <taxon>Metazoa</taxon>
        <taxon>Chordata</taxon>
        <taxon>Craniata</taxon>
        <taxon>Vertebrata</taxon>
        <taxon>Euteleostomi</taxon>
        <taxon>Lepidosauria</taxon>
        <taxon>Squamata</taxon>
        <taxon>Bifurcata</taxon>
        <taxon>Gekkota</taxon>
        <taxon>Eublepharidae</taxon>
        <taxon>Eublepharinae</taxon>
        <taxon>Eublepharis</taxon>
    </lineage>
</organism>
<evidence type="ECO:0000256" key="1">
    <source>
        <dbReference type="ARBA" id="ARBA00004141"/>
    </source>
</evidence>
<evidence type="ECO:0000313" key="11">
    <source>
        <dbReference type="Proteomes" id="UP001190640"/>
    </source>
</evidence>
<evidence type="ECO:0000256" key="8">
    <source>
        <dbReference type="ARBA" id="ARBA00023303"/>
    </source>
</evidence>